<proteinExistence type="predicted"/>
<accession>A0A448WYL8</accession>
<evidence type="ECO:0000313" key="1">
    <source>
        <dbReference type="EMBL" id="VEL23409.1"/>
    </source>
</evidence>
<evidence type="ECO:0000313" key="2">
    <source>
        <dbReference type="Proteomes" id="UP000784294"/>
    </source>
</evidence>
<protein>
    <submittedName>
        <fullName evidence="1">Uncharacterized protein</fullName>
    </submittedName>
</protein>
<organism evidence="1 2">
    <name type="scientific">Protopolystoma xenopodis</name>
    <dbReference type="NCBI Taxonomy" id="117903"/>
    <lineage>
        <taxon>Eukaryota</taxon>
        <taxon>Metazoa</taxon>
        <taxon>Spiralia</taxon>
        <taxon>Lophotrochozoa</taxon>
        <taxon>Platyhelminthes</taxon>
        <taxon>Monogenea</taxon>
        <taxon>Polyopisthocotylea</taxon>
        <taxon>Polystomatidea</taxon>
        <taxon>Polystomatidae</taxon>
        <taxon>Protopolystoma</taxon>
    </lineage>
</organism>
<sequence>MAIGKTVRLRSFEGTATLSPLMQPTTGHLPMPLVWTSRLTPWQISVFTPKCVPSDWTFWLNRQLWIDANGDISSMNKGMQTHVNVFHLVGAQWRTDANDCSTNHPQGWGKHITSGSYNWLSTIKVATLSDP</sequence>
<dbReference type="AlphaFoldDB" id="A0A448WYL8"/>
<comment type="caution">
    <text evidence="1">The sequence shown here is derived from an EMBL/GenBank/DDBJ whole genome shotgun (WGS) entry which is preliminary data.</text>
</comment>
<keyword evidence="2" id="KW-1185">Reference proteome</keyword>
<dbReference type="EMBL" id="CAAALY010061736">
    <property type="protein sequence ID" value="VEL23409.1"/>
    <property type="molecule type" value="Genomic_DNA"/>
</dbReference>
<dbReference type="Proteomes" id="UP000784294">
    <property type="component" value="Unassembled WGS sequence"/>
</dbReference>
<gene>
    <name evidence="1" type="ORF">PXEA_LOCUS16849</name>
</gene>
<reference evidence="1" key="1">
    <citation type="submission" date="2018-11" db="EMBL/GenBank/DDBJ databases">
        <authorList>
            <consortium name="Pathogen Informatics"/>
        </authorList>
    </citation>
    <scope>NUCLEOTIDE SEQUENCE</scope>
</reference>
<name>A0A448WYL8_9PLAT</name>